<dbReference type="Pfam" id="PF09286">
    <property type="entry name" value="Pro-kuma_activ"/>
    <property type="match status" value="1"/>
</dbReference>
<evidence type="ECO:0000256" key="9">
    <source>
        <dbReference type="SAM" id="MobiDB-lite"/>
    </source>
</evidence>
<feature type="compositionally biased region" description="Low complexity" evidence="9">
    <location>
        <begin position="192"/>
        <end position="203"/>
    </location>
</feature>
<dbReference type="PANTHER" id="PTHR14218">
    <property type="entry name" value="PROTEASE S8 TRIPEPTIDYL PEPTIDASE I CLN2"/>
    <property type="match status" value="1"/>
</dbReference>
<gene>
    <name evidence="12" type="ORF">GOMPHAMPRED_003747</name>
</gene>
<dbReference type="InterPro" id="IPR036852">
    <property type="entry name" value="Peptidase_S8/S53_dom_sf"/>
</dbReference>
<accession>A0A8H3IL40</accession>
<dbReference type="InterPro" id="IPR050819">
    <property type="entry name" value="Tripeptidyl-peptidase_I"/>
</dbReference>
<keyword evidence="2 8" id="KW-0645">Protease</keyword>
<keyword evidence="3 8" id="KW-0479">Metal-binding</keyword>
<feature type="signal peptide" evidence="10">
    <location>
        <begin position="1"/>
        <end position="15"/>
    </location>
</feature>
<comment type="cofactor">
    <cofactor evidence="8">
        <name>Ca(2+)</name>
        <dbReference type="ChEBI" id="CHEBI:29108"/>
    </cofactor>
    <text evidence="8">Binds 1 Ca(2+) ion per subunit.</text>
</comment>
<feature type="binding site" evidence="8">
    <location>
        <position position="614"/>
    </location>
    <ligand>
        <name>Ca(2+)</name>
        <dbReference type="ChEBI" id="CHEBI:29108"/>
    </ligand>
</feature>
<feature type="active site" description="Charge relay system" evidence="8">
    <location>
        <position position="303"/>
    </location>
</feature>
<dbReference type="Gene3D" id="3.40.50.200">
    <property type="entry name" value="Peptidase S8/S53 domain"/>
    <property type="match status" value="1"/>
</dbReference>
<keyword evidence="13" id="KW-1185">Reference proteome</keyword>
<dbReference type="CDD" id="cd11377">
    <property type="entry name" value="Pro-peptidase_S53"/>
    <property type="match status" value="1"/>
</dbReference>
<dbReference type="CDD" id="cd04056">
    <property type="entry name" value="Peptidases_S53"/>
    <property type="match status" value="1"/>
</dbReference>
<evidence type="ECO:0000256" key="7">
    <source>
        <dbReference type="ARBA" id="ARBA00023145"/>
    </source>
</evidence>
<evidence type="ECO:0000256" key="2">
    <source>
        <dbReference type="ARBA" id="ARBA00022670"/>
    </source>
</evidence>
<keyword evidence="7" id="KW-0865">Zymogen</keyword>
<evidence type="ECO:0000256" key="6">
    <source>
        <dbReference type="ARBA" id="ARBA00022837"/>
    </source>
</evidence>
<feature type="domain" description="Peptidase S53" evidence="11">
    <location>
        <begin position="226"/>
        <end position="636"/>
    </location>
</feature>
<dbReference type="GO" id="GO:0008240">
    <property type="term" value="F:tripeptidyl-peptidase activity"/>
    <property type="evidence" value="ECO:0007669"/>
    <property type="project" value="TreeGrafter"/>
</dbReference>
<dbReference type="Proteomes" id="UP000664169">
    <property type="component" value="Unassembled WGS sequence"/>
</dbReference>
<dbReference type="PANTHER" id="PTHR14218:SF19">
    <property type="entry name" value="SERINE PROTEASE AORO, PUTATIVE (AFU_ORTHOLOGUE AFUA_6G10250)-RELATED"/>
    <property type="match status" value="1"/>
</dbReference>
<evidence type="ECO:0000256" key="4">
    <source>
        <dbReference type="ARBA" id="ARBA00022801"/>
    </source>
</evidence>
<feature type="binding site" evidence="8">
    <location>
        <position position="596"/>
    </location>
    <ligand>
        <name>Ca(2+)</name>
        <dbReference type="ChEBI" id="CHEBI:29108"/>
    </ligand>
</feature>
<dbReference type="OrthoDB" id="409122at2759"/>
<dbReference type="EMBL" id="CAJPDQ010000022">
    <property type="protein sequence ID" value="CAF9924865.1"/>
    <property type="molecule type" value="Genomic_DNA"/>
</dbReference>
<feature type="region of interest" description="Disordered" evidence="9">
    <location>
        <begin position="182"/>
        <end position="203"/>
    </location>
</feature>
<dbReference type="GO" id="GO:0046872">
    <property type="term" value="F:metal ion binding"/>
    <property type="evidence" value="ECO:0007669"/>
    <property type="project" value="UniProtKB-UniRule"/>
</dbReference>
<sequence length="637" mass="68819">MQLTSLLAFAVGSLAAHVLHEKRDYIPNGWEKGERVQPHALVPMRIALTQQNIHQIENHLLDVSDPTSPNYGEHWSPKKVAETFAPSEETRNTVFKWLSSSGIEEDRLAGSISQSLGWIHLDVTVAELEALLQTTYHKYTHGLSGKVHVATDAYYVPAHIQPHIDFITPTLHFDAKIHSNKPGNELEKRATKSSLGKPGSGSLPKLGRTFQSIQSVFQQLKNCSDFITPVCLEALYLIPPAFTNTQQSPLGIVEYTPQSYLQDDLNVFFANFSKHQRQKTPNLISIDGGAPQTSEQGFGFNGESDLDLEYAMTLANPISVDLYQVGDDVEGASFNNFLDALDKSYCTFKGGDDPVQDATYPDPFGGYQGPQECGGAALTKVISTSYAYNEADLTPFYEARQCDEYAKLALMGTSVLYSSGDYGVAGNGGTCIDPATGQYNDGSSGNFNPSFPGTCPSITSVGATQIAPGNSVRDAEVACETIIFSGGGFARNFAIPSYQKSAVNSYLKNHYNFKYTKAQTDTSGKARGFPDVSANGANYIVQVDGEAALVFGTSASTPVFAAIISIINEYRNVLHKKPLGFLNPLFYAHPEFFNDITKGNNPGCGTAGFAAVPGWDPVTGLGTPDSLKILAFALGLP</sequence>
<dbReference type="GO" id="GO:0004252">
    <property type="term" value="F:serine-type endopeptidase activity"/>
    <property type="evidence" value="ECO:0007669"/>
    <property type="project" value="UniProtKB-UniRule"/>
</dbReference>
<evidence type="ECO:0000256" key="5">
    <source>
        <dbReference type="ARBA" id="ARBA00022825"/>
    </source>
</evidence>
<evidence type="ECO:0000256" key="3">
    <source>
        <dbReference type="ARBA" id="ARBA00022723"/>
    </source>
</evidence>
<dbReference type="GO" id="GO:0005576">
    <property type="term" value="C:extracellular region"/>
    <property type="evidence" value="ECO:0007669"/>
    <property type="project" value="UniProtKB-SubCell"/>
</dbReference>
<evidence type="ECO:0000313" key="13">
    <source>
        <dbReference type="Proteomes" id="UP000664169"/>
    </source>
</evidence>
<dbReference type="InterPro" id="IPR030400">
    <property type="entry name" value="Sedolisin_dom"/>
</dbReference>
<name>A0A8H3IL40_9LECA</name>
<keyword evidence="10" id="KW-0732">Signal</keyword>
<feature type="active site" description="Charge relay system" evidence="8">
    <location>
        <position position="554"/>
    </location>
</feature>
<evidence type="ECO:0000259" key="11">
    <source>
        <dbReference type="PROSITE" id="PS51695"/>
    </source>
</evidence>
<feature type="binding site" evidence="8">
    <location>
        <position position="616"/>
    </location>
    <ligand>
        <name>Ca(2+)</name>
        <dbReference type="ChEBI" id="CHEBI:29108"/>
    </ligand>
</feature>
<dbReference type="AlphaFoldDB" id="A0A8H3IL40"/>
<feature type="binding site" evidence="8">
    <location>
        <position position="595"/>
    </location>
    <ligand>
        <name>Ca(2+)</name>
        <dbReference type="ChEBI" id="CHEBI:29108"/>
    </ligand>
</feature>
<organism evidence="12 13">
    <name type="scientific">Gomphillus americanus</name>
    <dbReference type="NCBI Taxonomy" id="1940652"/>
    <lineage>
        <taxon>Eukaryota</taxon>
        <taxon>Fungi</taxon>
        <taxon>Dikarya</taxon>
        <taxon>Ascomycota</taxon>
        <taxon>Pezizomycotina</taxon>
        <taxon>Lecanoromycetes</taxon>
        <taxon>OSLEUM clade</taxon>
        <taxon>Ostropomycetidae</taxon>
        <taxon>Ostropales</taxon>
        <taxon>Graphidaceae</taxon>
        <taxon>Gomphilloideae</taxon>
        <taxon>Gomphillus</taxon>
    </lineage>
</organism>
<evidence type="ECO:0000256" key="1">
    <source>
        <dbReference type="ARBA" id="ARBA00004239"/>
    </source>
</evidence>
<evidence type="ECO:0000256" key="8">
    <source>
        <dbReference type="PROSITE-ProRule" id="PRU01032"/>
    </source>
</evidence>
<keyword evidence="6 8" id="KW-0106">Calcium</keyword>
<keyword evidence="4 8" id="KW-0378">Hydrolase</keyword>
<keyword evidence="5 8" id="KW-0720">Serine protease</keyword>
<dbReference type="SMART" id="SM00944">
    <property type="entry name" value="Pro-kuma_activ"/>
    <property type="match status" value="1"/>
</dbReference>
<dbReference type="SUPFAM" id="SSF52743">
    <property type="entry name" value="Subtilisin-like"/>
    <property type="match status" value="1"/>
</dbReference>
<dbReference type="GO" id="GO:0006508">
    <property type="term" value="P:proteolysis"/>
    <property type="evidence" value="ECO:0007669"/>
    <property type="project" value="UniProtKB-KW"/>
</dbReference>
<comment type="caution">
    <text evidence="12">The sequence shown here is derived from an EMBL/GenBank/DDBJ whole genome shotgun (WGS) entry which is preliminary data.</text>
</comment>
<dbReference type="SUPFAM" id="SSF54897">
    <property type="entry name" value="Protease propeptides/inhibitors"/>
    <property type="match status" value="1"/>
</dbReference>
<proteinExistence type="predicted"/>
<protein>
    <recommendedName>
        <fullName evidence="11">Peptidase S53 domain-containing protein</fullName>
    </recommendedName>
</protein>
<feature type="chain" id="PRO_5034884249" description="Peptidase S53 domain-containing protein" evidence="10">
    <location>
        <begin position="16"/>
        <end position="637"/>
    </location>
</feature>
<comment type="subcellular location">
    <subcellularLocation>
        <location evidence="1">Secreted</location>
        <location evidence="1">Extracellular space</location>
    </subcellularLocation>
</comment>
<feature type="active site" description="Charge relay system" evidence="8">
    <location>
        <position position="307"/>
    </location>
</feature>
<reference evidence="12" key="1">
    <citation type="submission" date="2021-03" db="EMBL/GenBank/DDBJ databases">
        <authorList>
            <person name="Tagirdzhanova G."/>
        </authorList>
    </citation>
    <scope>NUCLEOTIDE SEQUENCE</scope>
</reference>
<evidence type="ECO:0000256" key="10">
    <source>
        <dbReference type="SAM" id="SignalP"/>
    </source>
</evidence>
<evidence type="ECO:0000313" key="12">
    <source>
        <dbReference type="EMBL" id="CAF9924865.1"/>
    </source>
</evidence>
<dbReference type="PROSITE" id="PS51695">
    <property type="entry name" value="SEDOLISIN"/>
    <property type="match status" value="1"/>
</dbReference>
<dbReference type="InterPro" id="IPR015366">
    <property type="entry name" value="S53_propep"/>
</dbReference>